<evidence type="ECO:0000256" key="2">
    <source>
        <dbReference type="ARBA" id="ARBA00022741"/>
    </source>
</evidence>
<dbReference type="RefSeq" id="WP_013645071.1">
    <property type="nucleotide sequence ID" value="NC_015216.1"/>
</dbReference>
<dbReference type="Proteomes" id="UP000007490">
    <property type="component" value="Chromosome"/>
</dbReference>
<evidence type="ECO:0000313" key="5">
    <source>
        <dbReference type="EMBL" id="ADZ09720.1"/>
    </source>
</evidence>
<dbReference type="Pfam" id="PF00005">
    <property type="entry name" value="ABC_tran"/>
    <property type="match status" value="1"/>
</dbReference>
<evidence type="ECO:0000313" key="6">
    <source>
        <dbReference type="Proteomes" id="UP000007490"/>
    </source>
</evidence>
<dbReference type="OrthoDB" id="10909at2157"/>
<feature type="domain" description="ABC transporter" evidence="4">
    <location>
        <begin position="5"/>
        <end position="223"/>
    </location>
</feature>
<gene>
    <name evidence="5" type="ordered locus">Metbo_1487</name>
</gene>
<dbReference type="PANTHER" id="PTHR24220">
    <property type="entry name" value="IMPORT ATP-BINDING PROTEIN"/>
    <property type="match status" value="1"/>
</dbReference>
<accession>F0T8G9</accession>
<dbReference type="GO" id="GO:0005524">
    <property type="term" value="F:ATP binding"/>
    <property type="evidence" value="ECO:0007669"/>
    <property type="project" value="UniProtKB-KW"/>
</dbReference>
<reference evidence="5 6" key="2">
    <citation type="journal article" date="2014" name="Int. J. Syst. Evol. Microbiol.">
        <title>Methanobacterium paludis sp. nov. and a novel strain of Methanobacterium lacus isolated from northern peatlands.</title>
        <authorList>
            <person name="Cadillo-Quiroz H."/>
            <person name="Brauer S.L."/>
            <person name="Goodson N."/>
            <person name="Yavitt J.B."/>
            <person name="Zinder S.H."/>
        </authorList>
    </citation>
    <scope>NUCLEOTIDE SEQUENCE [LARGE SCALE GENOMIC DNA]</scope>
    <source>
        <strain evidence="5 6">AL-21</strain>
    </source>
</reference>
<dbReference type="KEGG" id="mel:Metbo_1487"/>
<keyword evidence="2" id="KW-0547">Nucleotide-binding</keyword>
<keyword evidence="3" id="KW-0067">ATP-binding</keyword>
<dbReference type="GO" id="GO:0022857">
    <property type="term" value="F:transmembrane transporter activity"/>
    <property type="evidence" value="ECO:0007669"/>
    <property type="project" value="TreeGrafter"/>
</dbReference>
<dbReference type="EMBL" id="CP002551">
    <property type="protein sequence ID" value="ADZ09720.1"/>
    <property type="molecule type" value="Genomic_DNA"/>
</dbReference>
<dbReference type="Gene3D" id="3.40.50.300">
    <property type="entry name" value="P-loop containing nucleotide triphosphate hydrolases"/>
    <property type="match status" value="1"/>
</dbReference>
<dbReference type="HOGENOM" id="CLU_000604_1_22_2"/>
<protein>
    <submittedName>
        <fullName evidence="5">Phosphonate-transporting ATPase</fullName>
        <ecNumber evidence="5">3.6.3.28</ecNumber>
    </submittedName>
</protein>
<dbReference type="CDD" id="cd03255">
    <property type="entry name" value="ABC_MJ0796_LolCDE_FtsE"/>
    <property type="match status" value="1"/>
</dbReference>
<dbReference type="GO" id="GO:0005886">
    <property type="term" value="C:plasma membrane"/>
    <property type="evidence" value="ECO:0007669"/>
    <property type="project" value="TreeGrafter"/>
</dbReference>
<organism evidence="5 6">
    <name type="scientific">Methanobacterium lacus (strain AL-21)</name>
    <dbReference type="NCBI Taxonomy" id="877455"/>
    <lineage>
        <taxon>Archaea</taxon>
        <taxon>Methanobacteriati</taxon>
        <taxon>Methanobacteriota</taxon>
        <taxon>Methanomada group</taxon>
        <taxon>Methanobacteria</taxon>
        <taxon>Methanobacteriales</taxon>
        <taxon>Methanobacteriaceae</taxon>
        <taxon>Methanobacterium</taxon>
    </lineage>
</organism>
<dbReference type="InterPro" id="IPR003439">
    <property type="entry name" value="ABC_transporter-like_ATP-bd"/>
</dbReference>
<evidence type="ECO:0000256" key="1">
    <source>
        <dbReference type="ARBA" id="ARBA00022448"/>
    </source>
</evidence>
<dbReference type="eggNOG" id="arCOG00922">
    <property type="taxonomic scope" value="Archaea"/>
</dbReference>
<keyword evidence="5" id="KW-0378">Hydrolase</keyword>
<name>F0T8G9_METLA</name>
<dbReference type="SMART" id="SM00382">
    <property type="entry name" value="AAA"/>
    <property type="match status" value="1"/>
</dbReference>
<dbReference type="GO" id="GO:0098796">
    <property type="term" value="C:membrane protein complex"/>
    <property type="evidence" value="ECO:0007669"/>
    <property type="project" value="UniProtKB-ARBA"/>
</dbReference>
<keyword evidence="6" id="KW-1185">Reference proteome</keyword>
<evidence type="ECO:0000259" key="4">
    <source>
        <dbReference type="PROSITE" id="PS50893"/>
    </source>
</evidence>
<dbReference type="GO" id="GO:0016887">
    <property type="term" value="F:ATP hydrolysis activity"/>
    <property type="evidence" value="ECO:0007669"/>
    <property type="project" value="InterPro"/>
</dbReference>
<dbReference type="InterPro" id="IPR003593">
    <property type="entry name" value="AAA+_ATPase"/>
</dbReference>
<dbReference type="SUPFAM" id="SSF52540">
    <property type="entry name" value="P-loop containing nucleoside triphosphate hydrolases"/>
    <property type="match status" value="1"/>
</dbReference>
<dbReference type="InterPro" id="IPR017911">
    <property type="entry name" value="MacB-like_ATP-bd"/>
</dbReference>
<dbReference type="InterPro" id="IPR015854">
    <property type="entry name" value="ABC_transpr_LolD-like"/>
</dbReference>
<dbReference type="InterPro" id="IPR017871">
    <property type="entry name" value="ABC_transporter-like_CS"/>
</dbReference>
<evidence type="ECO:0000256" key="3">
    <source>
        <dbReference type="ARBA" id="ARBA00022840"/>
    </source>
</evidence>
<dbReference type="GeneID" id="10277938"/>
<dbReference type="AlphaFoldDB" id="F0T8G9"/>
<reference evidence="6" key="1">
    <citation type="submission" date="2011-02" db="EMBL/GenBank/DDBJ databases">
        <title>Complete sequence of Methanobacterium sp. AL-21.</title>
        <authorList>
            <consortium name="US DOE Joint Genome Institute"/>
            <person name="Lucas S."/>
            <person name="Copeland A."/>
            <person name="Lapidus A."/>
            <person name="Cheng J.-F."/>
            <person name="Goodwin L."/>
            <person name="Pitluck S."/>
            <person name="Chertkov O."/>
            <person name="Detter J.C."/>
            <person name="Han C."/>
            <person name="Tapia R."/>
            <person name="Land M."/>
            <person name="Hauser L."/>
            <person name="Kyrpides N."/>
            <person name="Ivanova N."/>
            <person name="Mikhailova N."/>
            <person name="Pagani I."/>
            <person name="Cadillo-Quiroz H."/>
            <person name="Imachi H."/>
            <person name="Zinder S."/>
            <person name="Liu W."/>
            <person name="Woyke T."/>
        </authorList>
    </citation>
    <scope>NUCLEOTIDE SEQUENCE [LARGE SCALE GENOMIC DNA]</scope>
    <source>
        <strain evidence="6">AL-21</strain>
    </source>
</reference>
<dbReference type="InterPro" id="IPR027417">
    <property type="entry name" value="P-loop_NTPase"/>
</dbReference>
<dbReference type="EC" id="3.6.3.28" evidence="5"/>
<dbReference type="PROSITE" id="PS00211">
    <property type="entry name" value="ABC_TRANSPORTER_1"/>
    <property type="match status" value="1"/>
</dbReference>
<dbReference type="PROSITE" id="PS50893">
    <property type="entry name" value="ABC_TRANSPORTER_2"/>
    <property type="match status" value="1"/>
</dbReference>
<dbReference type="STRING" id="877455.Metbo_1487"/>
<sequence length="223" mass="24401">MNNIITIKDLNKTYDKGRTHALKDINMDIKKGISISITGPSGSGKSSLLNMIGTLDTPDNGQVIIDGQDTSKIKHINVFRRSKVGFVFQLHNLIPTISARENIEMAMYGTGLSPETMKTRALDLLKMVDMENLAVQKPNILSGGERQRVAVARALANDPPIILADEPTGSLDTKNGELILNLLQHHQREMGATLIIVTHDPKIAQQTDESIEIVDGKIDLGTE</sequence>
<dbReference type="FunFam" id="3.40.50.300:FF:000032">
    <property type="entry name" value="Export ABC transporter ATP-binding protein"/>
    <property type="match status" value="1"/>
</dbReference>
<proteinExistence type="predicted"/>
<keyword evidence="1" id="KW-0813">Transport</keyword>